<comment type="caution">
    <text evidence="1">The sequence shown here is derived from an EMBL/GenBank/DDBJ whole genome shotgun (WGS) entry which is preliminary data.</text>
</comment>
<keyword evidence="2" id="KW-1185">Reference proteome</keyword>
<dbReference type="EMBL" id="MU250524">
    <property type="protein sequence ID" value="KAG7451876.1"/>
    <property type="molecule type" value="Genomic_DNA"/>
</dbReference>
<dbReference type="Proteomes" id="UP000812287">
    <property type="component" value="Unassembled WGS sequence"/>
</dbReference>
<evidence type="ECO:0000313" key="1">
    <source>
        <dbReference type="EMBL" id="KAG7451876.1"/>
    </source>
</evidence>
<gene>
    <name evidence="1" type="ORF">BT62DRAFT_1071082</name>
</gene>
<accession>A0A9P7W210</accession>
<reference evidence="1" key="1">
    <citation type="submission" date="2020-11" db="EMBL/GenBank/DDBJ databases">
        <title>Adaptations for nitrogen fixation in a non-lichenized fungal sporocarp promotes dispersal by wood-feeding termites.</title>
        <authorList>
            <consortium name="DOE Joint Genome Institute"/>
            <person name="Koch R.A."/>
            <person name="Yoon G."/>
            <person name="Arayal U."/>
            <person name="Lail K."/>
            <person name="Amirebrahimi M."/>
            <person name="Labutti K."/>
            <person name="Lipzen A."/>
            <person name="Riley R."/>
            <person name="Barry K."/>
            <person name="Henrissat B."/>
            <person name="Grigoriev I.V."/>
            <person name="Herr J.R."/>
            <person name="Aime M.C."/>
        </authorList>
    </citation>
    <scope>NUCLEOTIDE SEQUENCE</scope>
    <source>
        <strain evidence="1">MCA 3950</strain>
    </source>
</reference>
<dbReference type="AlphaFoldDB" id="A0A9P7W210"/>
<sequence>MKFEISSQPCVPIFPPPKVRDRSNTANLNSIPSRMGWFLLVRPITSQSRWYIDPTRDGVASSCSNAYGFTCLSHLSFVLDPHIEAVAADLSRNNYSHTGLIDASPDLQPRAIFSSRIRSGSCRGNLFPLYSPSTSVASEVELFIHPTKHERRCPKLVLHVVLSGCPFDEKGVVIRSLATPGQVPRPLKDLV</sequence>
<organism evidence="1 2">
    <name type="scientific">Guyanagaster necrorhizus</name>
    <dbReference type="NCBI Taxonomy" id="856835"/>
    <lineage>
        <taxon>Eukaryota</taxon>
        <taxon>Fungi</taxon>
        <taxon>Dikarya</taxon>
        <taxon>Basidiomycota</taxon>
        <taxon>Agaricomycotina</taxon>
        <taxon>Agaricomycetes</taxon>
        <taxon>Agaricomycetidae</taxon>
        <taxon>Agaricales</taxon>
        <taxon>Marasmiineae</taxon>
        <taxon>Physalacriaceae</taxon>
        <taxon>Guyanagaster</taxon>
    </lineage>
</organism>
<name>A0A9P7W210_9AGAR</name>
<proteinExistence type="predicted"/>
<dbReference type="RefSeq" id="XP_043045376.1">
    <property type="nucleotide sequence ID" value="XM_043178722.1"/>
</dbReference>
<evidence type="ECO:0000313" key="2">
    <source>
        <dbReference type="Proteomes" id="UP000812287"/>
    </source>
</evidence>
<protein>
    <submittedName>
        <fullName evidence="1">Uncharacterized protein</fullName>
    </submittedName>
</protein>
<dbReference type="GeneID" id="66101016"/>